<dbReference type="PANTHER" id="PTHR48075:SF7">
    <property type="entry name" value="3-HYDROXYACYL-COA DEHYDROGENASE-RELATED"/>
    <property type="match status" value="1"/>
</dbReference>
<evidence type="ECO:0000256" key="4">
    <source>
        <dbReference type="ARBA" id="ARBA00023002"/>
    </source>
</evidence>
<name>A0ABM9I5A5_9GAMM</name>
<dbReference type="InterPro" id="IPR006176">
    <property type="entry name" value="3-OHacyl-CoA_DH_NAD-bd"/>
</dbReference>
<evidence type="ECO:0000256" key="2">
    <source>
        <dbReference type="ARBA" id="ARBA00022832"/>
    </source>
</evidence>
<feature type="domain" description="3-hydroxyacyl-CoA dehydrogenase C-terminal" evidence="9">
    <location>
        <begin position="349"/>
        <end position="404"/>
    </location>
</feature>
<accession>A0ABM9I5A5</accession>
<dbReference type="CDD" id="cd06558">
    <property type="entry name" value="crotonase-like"/>
    <property type="match status" value="1"/>
</dbReference>
<dbReference type="EC" id="1.1.1.35" evidence="11"/>
<proteinExistence type="predicted"/>
<evidence type="ECO:0000256" key="8">
    <source>
        <dbReference type="SAM" id="SignalP"/>
    </source>
</evidence>
<keyword evidence="12" id="KW-1185">Reference proteome</keyword>
<evidence type="ECO:0000313" key="11">
    <source>
        <dbReference type="EMBL" id="CAI8901833.1"/>
    </source>
</evidence>
<feature type="domain" description="3-hydroxyacyl-CoA dehydrogenase C-terminal" evidence="9">
    <location>
        <begin position="191"/>
        <end position="292"/>
    </location>
</feature>
<dbReference type="Gene3D" id="3.40.50.720">
    <property type="entry name" value="NAD(P)-binding Rossmann-like Domain"/>
    <property type="match status" value="1"/>
</dbReference>
<feature type="signal peptide" evidence="8">
    <location>
        <begin position="1"/>
        <end position="22"/>
    </location>
</feature>
<protein>
    <submittedName>
        <fullName evidence="11">3-hydroxyacyl-CoA dehydrogenase</fullName>
        <ecNumber evidence="11">1.1.1.35</ecNumber>
    </submittedName>
</protein>
<keyword evidence="6" id="KW-0443">Lipid metabolism</keyword>
<dbReference type="SUPFAM" id="SSF48179">
    <property type="entry name" value="6-phosphogluconate dehydrogenase C-terminal domain-like"/>
    <property type="match status" value="2"/>
</dbReference>
<sequence>MKIEKMAVIGAGVMGSAIAAQAANAGVPVLLLDIVPEGATDRNMVARNALKKLLETDPPPLMHRKNLTRITPGNIEDDLEKLAEVDWIVEAVIEKLDVKHKLYRSLENVRKPGSIVSSNTSTLPLAELTRNMPESFRRDFLITHFFNPPRYMRLLEVVHGPETRPDALAALVDFGDRRLGKSIVHCKDTPGFIANRIGIFWLQLGLLEALRLGLTVEEADTVISRPFGIPKTGIFGLLDLVGLDLVPHIVPSMDRALPPNDPFHAIAQVPERVTRMIEEGCTGRKGKGGFYRLNRAGGERIKEALDLQTGEYQVSTKPELASIAAMKTGGLAGLLQFQDKTAEYARSVIAQTLAYAAEVAPDIADDLESVDRAMRLGYNWQYGPFELIDRIGAENLVRLLESLGKPVPPLLRHEGPFYQVVDDRLHGLAFTDTAGSKPSLRAVNRPPGVLLLADIKRRSKPLAKNPSASLWDVGDGVVCLEFQSKMNTFDPLVLKLIHKAIDIVRNDYRALVIYNEAENFSAGANLGILLFGINIALWPEVENMVKQGQEAFKALKYAPFPVVGAPSGMALGGGCEILLHCDAVQAHAELYMGLVEAGVGVIPGWGGCKEMLLRAFADKNSPQGPMAPVARVFETVSVATVSKSAQEAKDLLFLRRDDDITMNRDRLLFDAKEKALALSENYTPPEPPVFYLPGPSGRAALDMAVGQYLRLGKATAYDAVVAGALADVLTGGETDILKPLSEEDLLALERRNFMDLVKRKETIARMEHMLETGKPLRN</sequence>
<dbReference type="InterPro" id="IPR008927">
    <property type="entry name" value="6-PGluconate_DH-like_C_sf"/>
</dbReference>
<dbReference type="EMBL" id="OX458333">
    <property type="protein sequence ID" value="CAI8901833.1"/>
    <property type="molecule type" value="Genomic_DNA"/>
</dbReference>
<evidence type="ECO:0000256" key="3">
    <source>
        <dbReference type="ARBA" id="ARBA00022963"/>
    </source>
</evidence>
<evidence type="ECO:0000256" key="6">
    <source>
        <dbReference type="ARBA" id="ARBA00023098"/>
    </source>
</evidence>
<dbReference type="Gene3D" id="3.90.226.10">
    <property type="entry name" value="2-enoyl-CoA Hydratase, Chain A, domain 1"/>
    <property type="match status" value="1"/>
</dbReference>
<keyword evidence="2" id="KW-0276">Fatty acid metabolism</keyword>
<comment type="pathway">
    <text evidence="1">Lipid metabolism; fatty acid beta-oxidation.</text>
</comment>
<dbReference type="SUPFAM" id="SSF52096">
    <property type="entry name" value="ClpP/crotonase"/>
    <property type="match status" value="1"/>
</dbReference>
<evidence type="ECO:0000256" key="5">
    <source>
        <dbReference type="ARBA" id="ARBA00023027"/>
    </source>
</evidence>
<dbReference type="InterPro" id="IPR006108">
    <property type="entry name" value="3HC_DH_C"/>
</dbReference>
<dbReference type="GO" id="GO:0003857">
    <property type="term" value="F:(3S)-3-hydroxyacyl-CoA dehydrogenase (NAD+) activity"/>
    <property type="evidence" value="ECO:0007669"/>
    <property type="project" value="UniProtKB-EC"/>
</dbReference>
<keyword evidence="3" id="KW-0442">Lipid degradation</keyword>
<keyword evidence="4 11" id="KW-0560">Oxidoreductase</keyword>
<dbReference type="InterPro" id="IPR036291">
    <property type="entry name" value="NAD(P)-bd_dom_sf"/>
</dbReference>
<dbReference type="Pfam" id="PF00378">
    <property type="entry name" value="ECH_1"/>
    <property type="match status" value="1"/>
</dbReference>
<dbReference type="InterPro" id="IPR029045">
    <property type="entry name" value="ClpP/crotonase-like_dom_sf"/>
</dbReference>
<evidence type="ECO:0000256" key="7">
    <source>
        <dbReference type="ARBA" id="ARBA00049556"/>
    </source>
</evidence>
<dbReference type="SUPFAM" id="SSF51735">
    <property type="entry name" value="NAD(P)-binding Rossmann-fold domains"/>
    <property type="match status" value="1"/>
</dbReference>
<dbReference type="RefSeq" id="WP_317963358.1">
    <property type="nucleotide sequence ID" value="NZ_OX458333.1"/>
</dbReference>
<comment type="catalytic activity">
    <reaction evidence="7">
        <text>a (3S)-3-hydroxyacyl-CoA + NAD(+) = a 3-oxoacyl-CoA + NADH + H(+)</text>
        <dbReference type="Rhea" id="RHEA:22432"/>
        <dbReference type="ChEBI" id="CHEBI:15378"/>
        <dbReference type="ChEBI" id="CHEBI:57318"/>
        <dbReference type="ChEBI" id="CHEBI:57540"/>
        <dbReference type="ChEBI" id="CHEBI:57945"/>
        <dbReference type="ChEBI" id="CHEBI:90726"/>
        <dbReference type="EC" id="1.1.1.35"/>
    </reaction>
</comment>
<dbReference type="Pfam" id="PF00725">
    <property type="entry name" value="3HCDH"/>
    <property type="match status" value="2"/>
</dbReference>
<keyword evidence="8" id="KW-0732">Signal</keyword>
<evidence type="ECO:0000256" key="1">
    <source>
        <dbReference type="ARBA" id="ARBA00005005"/>
    </source>
</evidence>
<evidence type="ECO:0000259" key="9">
    <source>
        <dbReference type="Pfam" id="PF00725"/>
    </source>
</evidence>
<reference evidence="11 12" key="1">
    <citation type="submission" date="2023-03" db="EMBL/GenBank/DDBJ databases">
        <authorList>
            <person name="Pearce D."/>
        </authorList>
    </citation>
    <scope>NUCLEOTIDE SEQUENCE [LARGE SCALE GENOMIC DNA]</scope>
    <source>
        <strain evidence="11">Msz</strain>
    </source>
</reference>
<feature type="chain" id="PRO_5047201597" evidence="8">
    <location>
        <begin position="23"/>
        <end position="778"/>
    </location>
</feature>
<dbReference type="Pfam" id="PF02737">
    <property type="entry name" value="3HCDH_N"/>
    <property type="match status" value="1"/>
</dbReference>
<gene>
    <name evidence="11" type="ORF">MSZNOR_3456</name>
</gene>
<evidence type="ECO:0000259" key="10">
    <source>
        <dbReference type="Pfam" id="PF02737"/>
    </source>
</evidence>
<dbReference type="InterPro" id="IPR001753">
    <property type="entry name" value="Enoyl-CoA_hydra/iso"/>
</dbReference>
<evidence type="ECO:0000313" key="12">
    <source>
        <dbReference type="Proteomes" id="UP001162030"/>
    </source>
</evidence>
<feature type="domain" description="3-hydroxyacyl-CoA dehydrogenase NAD binding" evidence="10">
    <location>
        <begin position="5"/>
        <end position="189"/>
    </location>
</feature>
<keyword evidence="5" id="KW-0520">NAD</keyword>
<organism evidence="11 12">
    <name type="scientific">Methylocaldum szegediense</name>
    <dbReference type="NCBI Taxonomy" id="73780"/>
    <lineage>
        <taxon>Bacteria</taxon>
        <taxon>Pseudomonadati</taxon>
        <taxon>Pseudomonadota</taxon>
        <taxon>Gammaproteobacteria</taxon>
        <taxon>Methylococcales</taxon>
        <taxon>Methylococcaceae</taxon>
        <taxon>Methylocaldum</taxon>
    </lineage>
</organism>
<dbReference type="PANTHER" id="PTHR48075">
    <property type="entry name" value="3-HYDROXYACYL-COA DEHYDROGENASE FAMILY PROTEIN"/>
    <property type="match status" value="1"/>
</dbReference>
<dbReference type="Proteomes" id="UP001162030">
    <property type="component" value="Chromosome"/>
</dbReference>
<dbReference type="Gene3D" id="1.10.1040.50">
    <property type="match status" value="1"/>
</dbReference>